<dbReference type="PANTHER" id="PTHR38848:SF3">
    <property type="entry name" value="G-PROTEIN COUPLED RECEPTORS FAMILY 3 PROFILE DOMAIN-CONTAINING PROTEIN"/>
    <property type="match status" value="1"/>
</dbReference>
<keyword evidence="3" id="KW-1185">Reference proteome</keyword>
<keyword evidence="1" id="KW-0812">Transmembrane</keyword>
<feature type="transmembrane region" description="Helical" evidence="1">
    <location>
        <begin position="6"/>
        <end position="27"/>
    </location>
</feature>
<organism evidence="2 3">
    <name type="scientific">Escovopsis weberi</name>
    <dbReference type="NCBI Taxonomy" id="150374"/>
    <lineage>
        <taxon>Eukaryota</taxon>
        <taxon>Fungi</taxon>
        <taxon>Dikarya</taxon>
        <taxon>Ascomycota</taxon>
        <taxon>Pezizomycotina</taxon>
        <taxon>Sordariomycetes</taxon>
        <taxon>Hypocreomycetidae</taxon>
        <taxon>Hypocreales</taxon>
        <taxon>Hypocreaceae</taxon>
        <taxon>Escovopsis</taxon>
    </lineage>
</organism>
<dbReference type="EMBL" id="LGSR01000002">
    <property type="protein sequence ID" value="KOS22964.1"/>
    <property type="molecule type" value="Genomic_DNA"/>
</dbReference>
<keyword evidence="1" id="KW-0472">Membrane</keyword>
<gene>
    <name evidence="2" type="ORF">ESCO_003615</name>
</gene>
<evidence type="ECO:0000313" key="2">
    <source>
        <dbReference type="EMBL" id="KOS22964.1"/>
    </source>
</evidence>
<dbReference type="Proteomes" id="UP000053831">
    <property type="component" value="Unassembled WGS sequence"/>
</dbReference>
<dbReference type="OrthoDB" id="3210850at2759"/>
<protein>
    <submittedName>
        <fullName evidence="2">Uncharacterized protein</fullName>
    </submittedName>
</protein>
<comment type="caution">
    <text evidence="2">The sequence shown here is derived from an EMBL/GenBank/DDBJ whole genome shotgun (WGS) entry which is preliminary data.</text>
</comment>
<sequence length="246" mass="26455">MIPLISFDAVVNVYLTILFLIPFKNLYSFKHMPRSKANVRLRMVAMRTFVGSLCTTTSSVVNLAVLSALKGEPGWVCLMCCNSDILFSAIVVQWVTSRDNAGTVGSSISSPDAKVHRELGHGHAHSFTHDETGIAPPSTATEISLVTSKVESRGTEMGGFEEDYDASLDIASKSGKVATSVIVTTTIRHESEPRDIDLELQSHLPRRNSMYSSSRGVDVLSLGRPPNGPGRYVTGSQTIVTGGSAP</sequence>
<accession>A0A0M8N8K9</accession>
<dbReference type="AlphaFoldDB" id="A0A0M8N8K9"/>
<keyword evidence="1" id="KW-1133">Transmembrane helix</keyword>
<evidence type="ECO:0000256" key="1">
    <source>
        <dbReference type="SAM" id="Phobius"/>
    </source>
</evidence>
<name>A0A0M8N8K9_ESCWE</name>
<feature type="transmembrane region" description="Helical" evidence="1">
    <location>
        <begin position="48"/>
        <end position="69"/>
    </location>
</feature>
<reference evidence="2 3" key="1">
    <citation type="submission" date="2015-07" db="EMBL/GenBank/DDBJ databases">
        <title>The genome of the fungus Escovopsis weberi, a specialized disease agent of ant agriculture.</title>
        <authorList>
            <person name="de Man T.J."/>
            <person name="Stajich J.E."/>
            <person name="Kubicek C.P."/>
            <person name="Chenthamara K."/>
            <person name="Atanasova L."/>
            <person name="Druzhinina I.S."/>
            <person name="Birnbaum S."/>
            <person name="Barribeau S.M."/>
            <person name="Teiling C."/>
            <person name="Suen G."/>
            <person name="Currie C."/>
            <person name="Gerardo N.M."/>
        </authorList>
    </citation>
    <scope>NUCLEOTIDE SEQUENCE [LARGE SCALE GENOMIC DNA]</scope>
</reference>
<dbReference type="PANTHER" id="PTHR38848">
    <property type="entry name" value="G-PROTEIN COUPLED RECEPTORS FAMILY 3 PROFILE DOMAIN-CONTAINING PROTEIN"/>
    <property type="match status" value="1"/>
</dbReference>
<proteinExistence type="predicted"/>
<evidence type="ECO:0000313" key="3">
    <source>
        <dbReference type="Proteomes" id="UP000053831"/>
    </source>
</evidence>